<proteinExistence type="predicted"/>
<dbReference type="Proteomes" id="UP000242287">
    <property type="component" value="Unassembled WGS sequence"/>
</dbReference>
<keyword evidence="2" id="KW-1185">Reference proteome</keyword>
<sequence length="50" mass="5539">MAQQERAGANDFSTLGATYNGKYRNKYQPGDLGDWSLVFLKSSLARDSLP</sequence>
<evidence type="ECO:0000313" key="2">
    <source>
        <dbReference type="Proteomes" id="UP000242287"/>
    </source>
</evidence>
<gene>
    <name evidence="1" type="ORF">AMATHDRAFT_7745</name>
</gene>
<reference evidence="1 2" key="1">
    <citation type="submission" date="2014-02" db="EMBL/GenBank/DDBJ databases">
        <title>Transposable element dynamics among asymbiotic and ectomycorrhizal Amanita fungi.</title>
        <authorList>
            <consortium name="DOE Joint Genome Institute"/>
            <person name="Hess J."/>
            <person name="Skrede I."/>
            <person name="Wolfe B."/>
            <person name="LaButti K."/>
            <person name="Ohm R.A."/>
            <person name="Grigoriev I.V."/>
            <person name="Pringle A."/>
        </authorList>
    </citation>
    <scope>NUCLEOTIDE SEQUENCE [LARGE SCALE GENOMIC DNA]</scope>
    <source>
        <strain evidence="1 2">SKay4041</strain>
    </source>
</reference>
<dbReference type="EMBL" id="KZ302186">
    <property type="protein sequence ID" value="PFH46490.1"/>
    <property type="molecule type" value="Genomic_DNA"/>
</dbReference>
<accession>A0A2A9NFL0</accession>
<name>A0A2A9NFL0_9AGAR</name>
<protein>
    <submittedName>
        <fullName evidence="1">Uncharacterized protein</fullName>
    </submittedName>
</protein>
<dbReference type="AlphaFoldDB" id="A0A2A9NFL0"/>
<evidence type="ECO:0000313" key="1">
    <source>
        <dbReference type="EMBL" id="PFH46490.1"/>
    </source>
</evidence>
<organism evidence="1 2">
    <name type="scientific">Amanita thiersii Skay4041</name>
    <dbReference type="NCBI Taxonomy" id="703135"/>
    <lineage>
        <taxon>Eukaryota</taxon>
        <taxon>Fungi</taxon>
        <taxon>Dikarya</taxon>
        <taxon>Basidiomycota</taxon>
        <taxon>Agaricomycotina</taxon>
        <taxon>Agaricomycetes</taxon>
        <taxon>Agaricomycetidae</taxon>
        <taxon>Agaricales</taxon>
        <taxon>Pluteineae</taxon>
        <taxon>Amanitaceae</taxon>
        <taxon>Amanita</taxon>
    </lineage>
</organism>